<dbReference type="InterPro" id="IPR013078">
    <property type="entry name" value="His_Pase_superF_clade-1"/>
</dbReference>
<keyword evidence="2" id="KW-1185">Reference proteome</keyword>
<reference evidence="1 2" key="1">
    <citation type="submission" date="2024-03" db="EMBL/GenBank/DDBJ databases">
        <title>Draft genome sequence of Pseudonocardia nematodicida JCM 31783.</title>
        <authorList>
            <person name="Butdee W."/>
            <person name="Duangmal K."/>
        </authorList>
    </citation>
    <scope>NUCLEOTIDE SEQUENCE [LARGE SCALE GENOMIC DNA]</scope>
    <source>
        <strain evidence="1 2">JCM 31783</strain>
    </source>
</reference>
<dbReference type="Proteomes" id="UP001494902">
    <property type="component" value="Unassembled WGS sequence"/>
</dbReference>
<evidence type="ECO:0000313" key="1">
    <source>
        <dbReference type="EMBL" id="MEQ3550308.1"/>
    </source>
</evidence>
<gene>
    <name evidence="1" type="ORF">WIS52_07485</name>
</gene>
<proteinExistence type="predicted"/>
<evidence type="ECO:0000313" key="2">
    <source>
        <dbReference type="Proteomes" id="UP001494902"/>
    </source>
</evidence>
<sequence>MTPAGHHLTLLVHAATASTRDATFPADEPLDRYGTAHATRLQGRLPRAVHHLRSPDRACAGTCAALGLTAEPDPALRDPDPGRWAGQRLDDVAAAEPDAVATWLSDPSAAPHGGESLVDLLDRLRSRLDTLPVGHTLAVVGPAVARAAVVLAIGAPPSGIWRVDAAPLTVTDLRGGPGRWTVRMTGRPLDSEG</sequence>
<protein>
    <submittedName>
        <fullName evidence="1">Histidine phosphatase family protein</fullName>
    </submittedName>
</protein>
<dbReference type="EMBL" id="JBEDNQ010000003">
    <property type="protein sequence ID" value="MEQ3550308.1"/>
    <property type="molecule type" value="Genomic_DNA"/>
</dbReference>
<dbReference type="SUPFAM" id="SSF53254">
    <property type="entry name" value="Phosphoglycerate mutase-like"/>
    <property type="match status" value="1"/>
</dbReference>
<name>A0ABV1KAA8_9PSEU</name>
<organism evidence="1 2">
    <name type="scientific">Pseudonocardia nematodicida</name>
    <dbReference type="NCBI Taxonomy" id="1206997"/>
    <lineage>
        <taxon>Bacteria</taxon>
        <taxon>Bacillati</taxon>
        <taxon>Actinomycetota</taxon>
        <taxon>Actinomycetes</taxon>
        <taxon>Pseudonocardiales</taxon>
        <taxon>Pseudonocardiaceae</taxon>
        <taxon>Pseudonocardia</taxon>
    </lineage>
</organism>
<comment type="caution">
    <text evidence="1">The sequence shown here is derived from an EMBL/GenBank/DDBJ whole genome shotgun (WGS) entry which is preliminary data.</text>
</comment>
<dbReference type="RefSeq" id="WP_349297407.1">
    <property type="nucleotide sequence ID" value="NZ_JBEDNQ010000003.1"/>
</dbReference>
<accession>A0ABV1KAA8</accession>
<dbReference type="Pfam" id="PF00300">
    <property type="entry name" value="His_Phos_1"/>
    <property type="match status" value="1"/>
</dbReference>
<dbReference type="InterPro" id="IPR029033">
    <property type="entry name" value="His_PPase_superfam"/>
</dbReference>
<dbReference type="Gene3D" id="3.40.50.1240">
    <property type="entry name" value="Phosphoglycerate mutase-like"/>
    <property type="match status" value="1"/>
</dbReference>